<name>A0A9J6QQU1_9FIRM</name>
<protein>
    <submittedName>
        <fullName evidence="2">Uncharacterized protein</fullName>
    </submittedName>
</protein>
<comment type="caution">
    <text evidence="2">The sequence shown here is derived from an EMBL/GenBank/DDBJ whole genome shotgun (WGS) entry which is preliminary data.</text>
</comment>
<feature type="transmembrane region" description="Helical" evidence="1">
    <location>
        <begin position="108"/>
        <end position="138"/>
    </location>
</feature>
<feature type="transmembrane region" description="Helical" evidence="1">
    <location>
        <begin position="72"/>
        <end position="96"/>
    </location>
</feature>
<sequence>MCVYYDLRGLRLIVIGSIVTMVLSVVESLISAVDESAAFLVLPLELVGWVITIVGVFKCSRINERFRKAKTFTLITILLSAAALAALFLFLVNAYWPDENESLGDASFVVGLISLAAMVLFFLAILIISFICVYQLLYGCRDIALMEGEQYLAQKCRSIWTMYIWASIGGLLFFVIALGSIAALETVAMVFFIIGMICGIVVLVAEIRLLMCFWRFWKTYHGKPVGGKNIPLPEQPVI</sequence>
<feature type="transmembrane region" description="Helical" evidence="1">
    <location>
        <begin position="190"/>
        <end position="214"/>
    </location>
</feature>
<proteinExistence type="predicted"/>
<dbReference type="Proteomes" id="UP001065549">
    <property type="component" value="Unassembled WGS sequence"/>
</dbReference>
<dbReference type="RefSeq" id="WP_148397599.1">
    <property type="nucleotide sequence ID" value="NZ_JAOSHN010000006.1"/>
</dbReference>
<evidence type="ECO:0000313" key="2">
    <source>
        <dbReference type="EMBL" id="MCU7379601.1"/>
    </source>
</evidence>
<reference evidence="2" key="1">
    <citation type="submission" date="2022-09" db="EMBL/GenBank/DDBJ databases">
        <title>Culturomic study of gut microbiota in children with autism spectrum disorder.</title>
        <authorList>
            <person name="Efimov B.A."/>
            <person name="Chaplin A.V."/>
            <person name="Sokolova S.R."/>
            <person name="Pikina A.P."/>
            <person name="Korzhanova M."/>
            <person name="Belova V."/>
            <person name="Korostin D."/>
        </authorList>
    </citation>
    <scope>NUCLEOTIDE SEQUENCE</scope>
    <source>
        <strain evidence="2">ASD5510</strain>
    </source>
</reference>
<organism evidence="2 3">
    <name type="scientific">Hominibacterium faecale</name>
    <dbReference type="NCBI Taxonomy" id="2839743"/>
    <lineage>
        <taxon>Bacteria</taxon>
        <taxon>Bacillati</taxon>
        <taxon>Bacillota</taxon>
        <taxon>Clostridia</taxon>
        <taxon>Peptostreptococcales</taxon>
        <taxon>Anaerovoracaceae</taxon>
        <taxon>Hominibacterium</taxon>
    </lineage>
</organism>
<feature type="transmembrane region" description="Helical" evidence="1">
    <location>
        <begin position="39"/>
        <end position="60"/>
    </location>
</feature>
<keyword evidence="1" id="KW-1133">Transmembrane helix</keyword>
<keyword evidence="1" id="KW-0812">Transmembrane</keyword>
<feature type="transmembrane region" description="Helical" evidence="1">
    <location>
        <begin position="159"/>
        <end position="184"/>
    </location>
</feature>
<accession>A0A9J6QQU1</accession>
<keyword evidence="3" id="KW-1185">Reference proteome</keyword>
<dbReference type="AlphaFoldDB" id="A0A9J6QQU1"/>
<feature type="transmembrane region" description="Helical" evidence="1">
    <location>
        <begin position="12"/>
        <end position="33"/>
    </location>
</feature>
<dbReference type="EMBL" id="JAOSHN010000006">
    <property type="protein sequence ID" value="MCU7379601.1"/>
    <property type="molecule type" value="Genomic_DNA"/>
</dbReference>
<evidence type="ECO:0000256" key="1">
    <source>
        <dbReference type="SAM" id="Phobius"/>
    </source>
</evidence>
<gene>
    <name evidence="2" type="ORF">OBO34_14740</name>
</gene>
<evidence type="ECO:0000313" key="3">
    <source>
        <dbReference type="Proteomes" id="UP001065549"/>
    </source>
</evidence>
<keyword evidence="1" id="KW-0472">Membrane</keyword>